<comment type="caution">
    <text evidence="3">The sequence shown here is derived from an EMBL/GenBank/DDBJ whole genome shotgun (WGS) entry which is preliminary data.</text>
</comment>
<organism evidence="3 4">
    <name type="scientific">Chitinophaga polysaccharea</name>
    <dbReference type="NCBI Taxonomy" id="1293035"/>
    <lineage>
        <taxon>Bacteria</taxon>
        <taxon>Pseudomonadati</taxon>
        <taxon>Bacteroidota</taxon>
        <taxon>Chitinophagia</taxon>
        <taxon>Chitinophagales</taxon>
        <taxon>Chitinophagaceae</taxon>
        <taxon>Chitinophaga</taxon>
    </lineage>
</organism>
<dbReference type="InterPro" id="IPR003615">
    <property type="entry name" value="HNH_nuc"/>
</dbReference>
<gene>
    <name evidence="3" type="ORF">FHW36_1048</name>
</gene>
<name>A0A561PQB3_9BACT</name>
<dbReference type="GO" id="GO:0004519">
    <property type="term" value="F:endonuclease activity"/>
    <property type="evidence" value="ECO:0007669"/>
    <property type="project" value="UniProtKB-KW"/>
</dbReference>
<accession>A0A561PQB3</accession>
<evidence type="ECO:0000313" key="3">
    <source>
        <dbReference type="EMBL" id="TWF40326.1"/>
    </source>
</evidence>
<keyword evidence="3" id="KW-0540">Nuclease</keyword>
<keyword evidence="4" id="KW-1185">Reference proteome</keyword>
<dbReference type="Pfam" id="PF13392">
    <property type="entry name" value="HNH_3"/>
    <property type="match status" value="1"/>
</dbReference>
<dbReference type="AlphaFoldDB" id="A0A561PQB3"/>
<keyword evidence="3" id="KW-0378">Hydrolase</keyword>
<dbReference type="Proteomes" id="UP000320811">
    <property type="component" value="Unassembled WGS sequence"/>
</dbReference>
<reference evidence="3 4" key="1">
    <citation type="submission" date="2019-06" db="EMBL/GenBank/DDBJ databases">
        <title>Sorghum-associated microbial communities from plants grown in Nebraska, USA.</title>
        <authorList>
            <person name="Schachtman D."/>
        </authorList>
    </citation>
    <scope>NUCLEOTIDE SEQUENCE [LARGE SCALE GENOMIC DNA]</scope>
    <source>
        <strain evidence="3 4">1209</strain>
    </source>
</reference>
<sequence length="292" mass="34021">MIDSKSDQDFSQEVSCSYKGERYSVRDSGQVLRHSPTSKRLRSTDNKWSFGKPNDRQGYLQIASVPIHRIVATAFHGLPPTEDYVVDHIDINKRNNRPENLRCVSLQYRPRSFIWLLCLRSAHITNIKMEVMVIMQAIPFLVNILIHVPEFIQASFIKILKHCKYMKILMLISLINFFSSCSLEGSKFVRKEIDNKDISIKWYYYSYITNNSPDFVVVEKNGKKKEIFKATWTVLNVTLKDHNIILKTLGPSKSTVFTKHVEEEVFGYKITLDTTGNYMETRLIPDGKKERW</sequence>
<dbReference type="InterPro" id="IPR044925">
    <property type="entry name" value="His-Me_finger_sf"/>
</dbReference>
<dbReference type="EMBL" id="VIWO01000004">
    <property type="protein sequence ID" value="TWF40326.1"/>
    <property type="molecule type" value="Genomic_DNA"/>
</dbReference>
<evidence type="ECO:0000259" key="2">
    <source>
        <dbReference type="Pfam" id="PF13392"/>
    </source>
</evidence>
<evidence type="ECO:0000256" key="1">
    <source>
        <dbReference type="SAM" id="MobiDB-lite"/>
    </source>
</evidence>
<evidence type="ECO:0000313" key="4">
    <source>
        <dbReference type="Proteomes" id="UP000320811"/>
    </source>
</evidence>
<dbReference type="SUPFAM" id="SSF54060">
    <property type="entry name" value="His-Me finger endonucleases"/>
    <property type="match status" value="1"/>
</dbReference>
<feature type="region of interest" description="Disordered" evidence="1">
    <location>
        <begin position="27"/>
        <end position="52"/>
    </location>
</feature>
<feature type="domain" description="HNH nuclease" evidence="2">
    <location>
        <begin position="67"/>
        <end position="105"/>
    </location>
</feature>
<protein>
    <submittedName>
        <fullName evidence="3">HNH endonuclease</fullName>
    </submittedName>
</protein>
<proteinExistence type="predicted"/>
<dbReference type="Gene3D" id="3.90.75.20">
    <property type="match status" value="1"/>
</dbReference>
<keyword evidence="3" id="KW-0255">Endonuclease</keyword>